<evidence type="ECO:0000256" key="3">
    <source>
        <dbReference type="ARBA" id="ARBA00023163"/>
    </source>
</evidence>
<reference evidence="5 6" key="1">
    <citation type="submission" date="2023-09" db="EMBL/GenBank/DDBJ databases">
        <title>Genomic Revisitation and Reclassification of the Genus Providencia.</title>
        <authorList>
            <person name="Dong X."/>
        </authorList>
    </citation>
    <scope>NUCLEOTIDE SEQUENCE [LARGE SCALE GENOMIC DNA]</scope>
    <source>
        <strain evidence="5 6">D4759</strain>
    </source>
</reference>
<dbReference type="SMART" id="SM00342">
    <property type="entry name" value="HTH_ARAC"/>
    <property type="match status" value="1"/>
</dbReference>
<keyword evidence="1" id="KW-0805">Transcription regulation</keyword>
<organism evidence="5 6">
    <name type="scientific">Providencia zhijiangensis</name>
    <dbReference type="NCBI Taxonomy" id="3053982"/>
    <lineage>
        <taxon>Bacteria</taxon>
        <taxon>Pseudomonadati</taxon>
        <taxon>Pseudomonadota</taxon>
        <taxon>Gammaproteobacteria</taxon>
        <taxon>Enterobacterales</taxon>
        <taxon>Morganellaceae</taxon>
        <taxon>Providencia</taxon>
    </lineage>
</organism>
<gene>
    <name evidence="5" type="ORF">QS795_000755</name>
</gene>
<dbReference type="Pfam" id="PF12833">
    <property type="entry name" value="HTH_18"/>
    <property type="match status" value="1"/>
</dbReference>
<evidence type="ECO:0000313" key="6">
    <source>
        <dbReference type="Proteomes" id="UP001302443"/>
    </source>
</evidence>
<keyword evidence="3" id="KW-0804">Transcription</keyword>
<proteinExistence type="predicted"/>
<dbReference type="InterPro" id="IPR009057">
    <property type="entry name" value="Homeodomain-like_sf"/>
</dbReference>
<evidence type="ECO:0000256" key="2">
    <source>
        <dbReference type="ARBA" id="ARBA00023125"/>
    </source>
</evidence>
<dbReference type="Gene3D" id="1.10.10.60">
    <property type="entry name" value="Homeodomain-like"/>
    <property type="match status" value="1"/>
</dbReference>
<keyword evidence="2" id="KW-0238">DNA-binding</keyword>
<evidence type="ECO:0000259" key="4">
    <source>
        <dbReference type="PROSITE" id="PS01124"/>
    </source>
</evidence>
<protein>
    <submittedName>
        <fullName evidence="5">AraC family transcriptional regulator</fullName>
    </submittedName>
</protein>
<dbReference type="InterPro" id="IPR018060">
    <property type="entry name" value="HTH_AraC"/>
</dbReference>
<dbReference type="EMBL" id="CP135990">
    <property type="protein sequence ID" value="WPA92342.1"/>
    <property type="molecule type" value="Genomic_DNA"/>
</dbReference>
<dbReference type="Proteomes" id="UP001302443">
    <property type="component" value="Chromosome"/>
</dbReference>
<dbReference type="PROSITE" id="PS01124">
    <property type="entry name" value="HTH_ARAC_FAMILY_2"/>
    <property type="match status" value="1"/>
</dbReference>
<dbReference type="PANTHER" id="PTHR43280">
    <property type="entry name" value="ARAC-FAMILY TRANSCRIPTIONAL REGULATOR"/>
    <property type="match status" value="1"/>
</dbReference>
<dbReference type="SUPFAM" id="SSF46689">
    <property type="entry name" value="Homeodomain-like"/>
    <property type="match status" value="1"/>
</dbReference>
<dbReference type="RefSeq" id="WP_286271557.1">
    <property type="nucleotide sequence ID" value="NZ_CP135990.1"/>
</dbReference>
<accession>A0ABZ0N3L7</accession>
<name>A0ABZ0N3L7_9GAMM</name>
<feature type="domain" description="HTH araC/xylS-type" evidence="4">
    <location>
        <begin position="170"/>
        <end position="270"/>
    </location>
</feature>
<keyword evidence="6" id="KW-1185">Reference proteome</keyword>
<sequence length="277" mass="31369">MSNKDIAKLLESRNSCFSLQDVLVLSIPKETVTSIKTATSIENITTEKAKATLCYKSRYTNLNIKVQEPAIFVCDLNELTIEDETLWDIYTMELSELVETLAIIDTAMGQSFLAKKATRESDENQLGEFILFDDEISAPILIKNIVIDLIIKKQPLFDDWCDVLRRYEAYGMMRFLISAAQQDKNANINQLCARYGISASYFRQLYRENFNKTAKRKIMGVRMGAAILQLIESESSILDVGLEAGYCSASHFTNDLKKELGLTPSEIRHLGATLYEQ</sequence>
<dbReference type="PANTHER" id="PTHR43280:SF2">
    <property type="entry name" value="HTH-TYPE TRANSCRIPTIONAL REGULATOR EXSA"/>
    <property type="match status" value="1"/>
</dbReference>
<evidence type="ECO:0000256" key="1">
    <source>
        <dbReference type="ARBA" id="ARBA00023015"/>
    </source>
</evidence>
<evidence type="ECO:0000313" key="5">
    <source>
        <dbReference type="EMBL" id="WPA92342.1"/>
    </source>
</evidence>